<evidence type="ECO:0000256" key="4">
    <source>
        <dbReference type="ARBA" id="ARBA00022989"/>
    </source>
</evidence>
<dbReference type="InterPro" id="IPR001123">
    <property type="entry name" value="LeuE-type"/>
</dbReference>
<evidence type="ECO:0000256" key="6">
    <source>
        <dbReference type="SAM" id="Phobius"/>
    </source>
</evidence>
<dbReference type="PANTHER" id="PTHR30086">
    <property type="entry name" value="ARGININE EXPORTER PROTEIN ARGO"/>
    <property type="match status" value="1"/>
</dbReference>
<dbReference type="EMBL" id="PZZP01000001">
    <property type="protein sequence ID" value="PTM59026.1"/>
    <property type="molecule type" value="Genomic_DNA"/>
</dbReference>
<reference evidence="7 8" key="1">
    <citation type="submission" date="2018-04" db="EMBL/GenBank/DDBJ databases">
        <title>Genomic Encyclopedia of Archaeal and Bacterial Type Strains, Phase II (KMG-II): from individual species to whole genera.</title>
        <authorList>
            <person name="Goeker M."/>
        </authorList>
    </citation>
    <scope>NUCLEOTIDE SEQUENCE [LARGE SCALE GENOMIC DNA]</scope>
    <source>
        <strain evidence="7 8">DSM 45169</strain>
    </source>
</reference>
<keyword evidence="3 6" id="KW-0812">Transmembrane</keyword>
<feature type="transmembrane region" description="Helical" evidence="6">
    <location>
        <begin position="6"/>
        <end position="28"/>
    </location>
</feature>
<proteinExistence type="predicted"/>
<dbReference type="Proteomes" id="UP000241639">
    <property type="component" value="Unassembled WGS sequence"/>
</dbReference>
<organism evidence="7 8">
    <name type="scientific">Desmospora activa DSM 45169</name>
    <dbReference type="NCBI Taxonomy" id="1121389"/>
    <lineage>
        <taxon>Bacteria</taxon>
        <taxon>Bacillati</taxon>
        <taxon>Bacillota</taxon>
        <taxon>Bacilli</taxon>
        <taxon>Bacillales</taxon>
        <taxon>Thermoactinomycetaceae</taxon>
        <taxon>Desmospora</taxon>
    </lineage>
</organism>
<gene>
    <name evidence="7" type="ORF">C8J48_1626</name>
</gene>
<feature type="transmembrane region" description="Helical" evidence="6">
    <location>
        <begin position="40"/>
        <end position="64"/>
    </location>
</feature>
<evidence type="ECO:0000256" key="3">
    <source>
        <dbReference type="ARBA" id="ARBA00022692"/>
    </source>
</evidence>
<dbReference type="PANTHER" id="PTHR30086:SF20">
    <property type="entry name" value="ARGININE EXPORTER PROTEIN ARGO-RELATED"/>
    <property type="match status" value="1"/>
</dbReference>
<feature type="transmembrane region" description="Helical" evidence="6">
    <location>
        <begin position="151"/>
        <end position="172"/>
    </location>
</feature>
<keyword evidence="8" id="KW-1185">Reference proteome</keyword>
<evidence type="ECO:0000256" key="2">
    <source>
        <dbReference type="ARBA" id="ARBA00022475"/>
    </source>
</evidence>
<comment type="caution">
    <text evidence="7">The sequence shown here is derived from an EMBL/GenBank/DDBJ whole genome shotgun (WGS) entry which is preliminary data.</text>
</comment>
<dbReference type="PIRSF" id="PIRSF006324">
    <property type="entry name" value="LeuE"/>
    <property type="match status" value="1"/>
</dbReference>
<dbReference type="RefSeq" id="WP_107725755.1">
    <property type="nucleotide sequence ID" value="NZ_PZZP01000001.1"/>
</dbReference>
<feature type="transmembrane region" description="Helical" evidence="6">
    <location>
        <begin position="70"/>
        <end position="88"/>
    </location>
</feature>
<keyword evidence="5 6" id="KW-0472">Membrane</keyword>
<evidence type="ECO:0000256" key="1">
    <source>
        <dbReference type="ARBA" id="ARBA00004651"/>
    </source>
</evidence>
<dbReference type="GO" id="GO:0015171">
    <property type="term" value="F:amino acid transmembrane transporter activity"/>
    <property type="evidence" value="ECO:0007669"/>
    <property type="project" value="TreeGrafter"/>
</dbReference>
<evidence type="ECO:0000313" key="7">
    <source>
        <dbReference type="EMBL" id="PTM59026.1"/>
    </source>
</evidence>
<keyword evidence="4 6" id="KW-1133">Transmembrane helix</keyword>
<comment type="subcellular location">
    <subcellularLocation>
        <location evidence="1">Cell membrane</location>
        <topology evidence="1">Multi-pass membrane protein</topology>
    </subcellularLocation>
</comment>
<name>A0A2T4ZAX4_9BACL</name>
<sequence>MDLSVLLSFIGLSVLLTLTPGPDILFVITQSIARNHRDGMAVALGLCTGLLVHTTAAALGVSAILHQSAVAFQLLKVAGAIYLLWLAWQAWKGSRYASFGETTTPIQSSFFALYRRGVWMNLLNPKVSLFFLAFLPQFITSTGAPVAVQMTFLGLLFLVQALVVFLTVARVAQSLGKILFRNPAWAKPIERIKAVIYLWLGVRVALMER</sequence>
<keyword evidence="2" id="KW-1003">Cell membrane</keyword>
<dbReference type="GO" id="GO:0005886">
    <property type="term" value="C:plasma membrane"/>
    <property type="evidence" value="ECO:0007669"/>
    <property type="project" value="UniProtKB-SubCell"/>
</dbReference>
<evidence type="ECO:0000256" key="5">
    <source>
        <dbReference type="ARBA" id="ARBA00023136"/>
    </source>
</evidence>
<dbReference type="AlphaFoldDB" id="A0A2T4ZAX4"/>
<accession>A0A2T4ZAX4</accession>
<dbReference type="OrthoDB" id="9784202at2"/>
<evidence type="ECO:0000313" key="8">
    <source>
        <dbReference type="Proteomes" id="UP000241639"/>
    </source>
</evidence>
<feature type="transmembrane region" description="Helical" evidence="6">
    <location>
        <begin position="118"/>
        <end position="139"/>
    </location>
</feature>
<protein>
    <submittedName>
        <fullName evidence="7">Threonine/homoserine/homoserine lactone efflux protein</fullName>
    </submittedName>
</protein>
<dbReference type="Pfam" id="PF01810">
    <property type="entry name" value="LysE"/>
    <property type="match status" value="1"/>
</dbReference>